<protein>
    <submittedName>
        <fullName evidence="2">Uncharacterized protein</fullName>
    </submittedName>
</protein>
<organism evidence="2 3">
    <name type="scientific">Haloferax gibbonsii</name>
    <dbReference type="NCBI Taxonomy" id="35746"/>
    <lineage>
        <taxon>Archaea</taxon>
        <taxon>Methanobacteriati</taxon>
        <taxon>Methanobacteriota</taxon>
        <taxon>Stenosarchaea group</taxon>
        <taxon>Halobacteria</taxon>
        <taxon>Halobacteriales</taxon>
        <taxon>Haloferacaceae</taxon>
        <taxon>Haloferax</taxon>
    </lineage>
</organism>
<dbReference type="Proteomes" id="UP000663064">
    <property type="component" value="Chromosome"/>
</dbReference>
<dbReference type="EMBL" id="CP063205">
    <property type="protein sequence ID" value="QOS12378.1"/>
    <property type="molecule type" value="Genomic_DNA"/>
</dbReference>
<feature type="compositionally biased region" description="Low complexity" evidence="1">
    <location>
        <begin position="98"/>
        <end position="107"/>
    </location>
</feature>
<evidence type="ECO:0000256" key="1">
    <source>
        <dbReference type="SAM" id="MobiDB-lite"/>
    </source>
</evidence>
<dbReference type="AlphaFoldDB" id="A0A871BH53"/>
<name>A0A871BH53_HALGI</name>
<feature type="region of interest" description="Disordered" evidence="1">
    <location>
        <begin position="98"/>
        <end position="122"/>
    </location>
</feature>
<reference evidence="2" key="1">
    <citation type="journal article" date="2021" name="Front. Microbiol.">
        <title>Cellular and Genomic Properties of Haloferax gibbonsii LR2-5, the Host of Euryarchaeal Virus HFTV1.</title>
        <authorList>
            <person name="Tittes C."/>
            <person name="Schwarzer S."/>
            <person name="Pfeiffer F."/>
            <person name="Dyall-Smith M."/>
            <person name="Rodriguez-Franco M."/>
            <person name="Oksanen H.M."/>
            <person name="Quax T.E.F."/>
        </authorList>
    </citation>
    <scope>NUCLEOTIDE SEQUENCE</scope>
    <source>
        <strain evidence="2">LR2-5</strain>
    </source>
</reference>
<accession>A0A871BH53</accession>
<sequence>MGSSKAGLRVPSATCGERIAPGGGRSTAVSEPRPMAVVTDYVGRRARSSRRAVLRSRGNGRVTASLVSSVDTSRLEQRRVTGAIRARAPQSHSISLYLTTSLPPSTGGPSGGTEGAMAVPER</sequence>
<evidence type="ECO:0000313" key="2">
    <source>
        <dbReference type="EMBL" id="QOS12378.1"/>
    </source>
</evidence>
<proteinExistence type="predicted"/>
<gene>
    <name evidence="2" type="ORF">HfgLR_11205</name>
</gene>
<evidence type="ECO:0000313" key="3">
    <source>
        <dbReference type="Proteomes" id="UP000663064"/>
    </source>
</evidence>
<feature type="region of interest" description="Disordered" evidence="1">
    <location>
        <begin position="1"/>
        <end position="30"/>
    </location>
</feature>